<evidence type="ECO:0000256" key="5">
    <source>
        <dbReference type="SAM" id="Coils"/>
    </source>
</evidence>
<dbReference type="InterPro" id="IPR036638">
    <property type="entry name" value="HLH_DNA-bd_sf"/>
</dbReference>
<name>A0AAV7EXD1_ARIFI</name>
<evidence type="ECO:0000256" key="1">
    <source>
        <dbReference type="ARBA" id="ARBA00004123"/>
    </source>
</evidence>
<protein>
    <recommendedName>
        <fullName evidence="6">BHLH domain-containing protein</fullName>
    </recommendedName>
</protein>
<dbReference type="SMART" id="SM00353">
    <property type="entry name" value="HLH"/>
    <property type="match status" value="1"/>
</dbReference>
<evidence type="ECO:0000259" key="6">
    <source>
        <dbReference type="PROSITE" id="PS50888"/>
    </source>
</evidence>
<keyword evidence="4" id="KW-0539">Nucleus</keyword>
<evidence type="ECO:0000313" key="7">
    <source>
        <dbReference type="EMBL" id="KAG9453502.1"/>
    </source>
</evidence>
<dbReference type="GO" id="GO:0046983">
    <property type="term" value="F:protein dimerization activity"/>
    <property type="evidence" value="ECO:0007669"/>
    <property type="project" value="InterPro"/>
</dbReference>
<evidence type="ECO:0000313" key="8">
    <source>
        <dbReference type="Proteomes" id="UP000825729"/>
    </source>
</evidence>
<evidence type="ECO:0000256" key="3">
    <source>
        <dbReference type="ARBA" id="ARBA00023163"/>
    </source>
</evidence>
<evidence type="ECO:0000256" key="4">
    <source>
        <dbReference type="ARBA" id="ARBA00023242"/>
    </source>
</evidence>
<accession>A0AAV7EXD1</accession>
<comment type="subcellular location">
    <subcellularLocation>
        <location evidence="1">Nucleus</location>
    </subcellularLocation>
</comment>
<dbReference type="PANTHER" id="PTHR31945">
    <property type="entry name" value="TRANSCRIPTION FACTOR SCREAM2-RELATED"/>
    <property type="match status" value="1"/>
</dbReference>
<proteinExistence type="predicted"/>
<evidence type="ECO:0000256" key="2">
    <source>
        <dbReference type="ARBA" id="ARBA00023015"/>
    </source>
</evidence>
<dbReference type="Proteomes" id="UP000825729">
    <property type="component" value="Unassembled WGS sequence"/>
</dbReference>
<gene>
    <name evidence="7" type="ORF">H6P81_006406</name>
</gene>
<feature type="domain" description="BHLH" evidence="6">
    <location>
        <begin position="13"/>
        <end position="62"/>
    </location>
</feature>
<dbReference type="PANTHER" id="PTHR31945:SF26">
    <property type="entry name" value="TRANSCRIPTION FACTOR BHLH35"/>
    <property type="match status" value="1"/>
</dbReference>
<dbReference type="InterPro" id="IPR051358">
    <property type="entry name" value="TF_AMS/ICE1/BHLH6-like"/>
</dbReference>
<keyword evidence="2" id="KW-0805">Transcription regulation</keyword>
<dbReference type="EMBL" id="JAINDJ010000003">
    <property type="protein sequence ID" value="KAG9453502.1"/>
    <property type="molecule type" value="Genomic_DNA"/>
</dbReference>
<keyword evidence="3" id="KW-0804">Transcription</keyword>
<dbReference type="SUPFAM" id="SSF47459">
    <property type="entry name" value="HLH, helix-loop-helix DNA-binding domain"/>
    <property type="match status" value="1"/>
</dbReference>
<reference evidence="7 8" key="1">
    <citation type="submission" date="2021-07" db="EMBL/GenBank/DDBJ databases">
        <title>The Aristolochia fimbriata genome: insights into angiosperm evolution, floral development and chemical biosynthesis.</title>
        <authorList>
            <person name="Jiao Y."/>
        </authorList>
    </citation>
    <scope>NUCLEOTIDE SEQUENCE [LARGE SCALE GENOMIC DNA]</scope>
    <source>
        <strain evidence="7">IBCAS-2021</strain>
        <tissue evidence="7">Leaf</tissue>
    </source>
</reference>
<dbReference type="GO" id="GO:0005634">
    <property type="term" value="C:nucleus"/>
    <property type="evidence" value="ECO:0007669"/>
    <property type="project" value="UniProtKB-SubCell"/>
</dbReference>
<dbReference type="PROSITE" id="PS50888">
    <property type="entry name" value="BHLH"/>
    <property type="match status" value="1"/>
</dbReference>
<sequence>MMNTESHPTGKRVFKSKNLVAERKRRIRLKERIYSLRVLVPNITKMSKATTLDDAVDYIKELQNQAMELQDELLKLQNEASDTSTEEEEEEEEEDPLMNFKDQVWVTLIEEGNKLHIKITSEETTNGFLVLIEFLNNLGFEVVDINWVAFKGVATGMICVQGDGDFDVVKAEGLRNLLLETIRSHSLDCKECRH</sequence>
<dbReference type="InterPro" id="IPR011598">
    <property type="entry name" value="bHLH_dom"/>
</dbReference>
<keyword evidence="8" id="KW-1185">Reference proteome</keyword>
<dbReference type="GO" id="GO:0043565">
    <property type="term" value="F:sequence-specific DNA binding"/>
    <property type="evidence" value="ECO:0007669"/>
    <property type="project" value="TreeGrafter"/>
</dbReference>
<dbReference type="Gene3D" id="4.10.280.10">
    <property type="entry name" value="Helix-loop-helix DNA-binding domain"/>
    <property type="match status" value="1"/>
</dbReference>
<comment type="caution">
    <text evidence="7">The sequence shown here is derived from an EMBL/GenBank/DDBJ whole genome shotgun (WGS) entry which is preliminary data.</text>
</comment>
<dbReference type="AlphaFoldDB" id="A0AAV7EXD1"/>
<dbReference type="Pfam" id="PF00010">
    <property type="entry name" value="HLH"/>
    <property type="match status" value="1"/>
</dbReference>
<dbReference type="GO" id="GO:0003700">
    <property type="term" value="F:DNA-binding transcription factor activity"/>
    <property type="evidence" value="ECO:0007669"/>
    <property type="project" value="TreeGrafter"/>
</dbReference>
<keyword evidence="5" id="KW-0175">Coiled coil</keyword>
<organism evidence="7 8">
    <name type="scientific">Aristolochia fimbriata</name>
    <name type="common">White veined hardy Dutchman's pipe vine</name>
    <dbReference type="NCBI Taxonomy" id="158543"/>
    <lineage>
        <taxon>Eukaryota</taxon>
        <taxon>Viridiplantae</taxon>
        <taxon>Streptophyta</taxon>
        <taxon>Embryophyta</taxon>
        <taxon>Tracheophyta</taxon>
        <taxon>Spermatophyta</taxon>
        <taxon>Magnoliopsida</taxon>
        <taxon>Magnoliidae</taxon>
        <taxon>Piperales</taxon>
        <taxon>Aristolochiaceae</taxon>
        <taxon>Aristolochia</taxon>
    </lineage>
</organism>
<feature type="coiled-coil region" evidence="5">
    <location>
        <begin position="52"/>
        <end position="93"/>
    </location>
</feature>